<feature type="region of interest" description="Disordered" evidence="2">
    <location>
        <begin position="169"/>
        <end position="228"/>
    </location>
</feature>
<feature type="coiled-coil region" evidence="1">
    <location>
        <begin position="237"/>
        <end position="267"/>
    </location>
</feature>
<accession>A0A4S9XS84</accession>
<evidence type="ECO:0000256" key="2">
    <source>
        <dbReference type="SAM" id="MobiDB-lite"/>
    </source>
</evidence>
<keyword evidence="1" id="KW-0175">Coiled coil</keyword>
<evidence type="ECO:0000313" key="4">
    <source>
        <dbReference type="Proteomes" id="UP000310039"/>
    </source>
</evidence>
<dbReference type="AlphaFoldDB" id="A0A4S9XS84"/>
<gene>
    <name evidence="3" type="ORF">D6C84_05413</name>
</gene>
<sequence length="564" mass="65876">MNDPTTYEQLTEKIKLLHPFVEPKDVTIYNDSIFPANPHPRIATIASLMNELYTLFINMQYIPTSSVSFAPHTNNPISLRHAALFGLEKQVVDLLQMLPYHNGSQPNWNFGSDNGEFLFGGEFDDDLRGEEEGIEAIWWRKCVDPLYYLDVDWKGKRAVGWNLRCEDVDDEGEEMGEECEEEEEEEEKEGWLMTYNHEDDNEEDKDEDWDDDMTDEDESSSEVSEDDAIESEELLALHQETIEAEAAEQEEAALHAQAEEAERAKQYTLDNDPRDERLLLYLRPWHITLNKLGNHGTVLFLNTHTFTISQTDQEFGNLCDFKHNAIPYLQNVINKFKTLDWIPGGLYSPIHGDEYAAYKNLYTTSGWPNAFNPDKFRALRKQFEKDQRQRYHDQEPLRKFCEHVSTMQSRELSKLHHASAIQKLSTLPQSPTHTKEKEDFQRIKAQCGKEFLPEHYKPISVDILTSYLKSLQQQREQGRSEDEIKGLKTLIAETKEGMTAKGFEERDWIIYHMRREQALEVEEEVKEGFKWTSAWRGVDVDLDIVLTQEELEKMARERFEKYHG</sequence>
<dbReference type="Proteomes" id="UP000310039">
    <property type="component" value="Unassembled WGS sequence"/>
</dbReference>
<organism evidence="3 4">
    <name type="scientific">Aureobasidium pullulans</name>
    <name type="common">Black yeast</name>
    <name type="synonym">Pullularia pullulans</name>
    <dbReference type="NCBI Taxonomy" id="5580"/>
    <lineage>
        <taxon>Eukaryota</taxon>
        <taxon>Fungi</taxon>
        <taxon>Dikarya</taxon>
        <taxon>Ascomycota</taxon>
        <taxon>Pezizomycotina</taxon>
        <taxon>Dothideomycetes</taxon>
        <taxon>Dothideomycetidae</taxon>
        <taxon>Dothideales</taxon>
        <taxon>Saccotheciaceae</taxon>
        <taxon>Aureobasidium</taxon>
    </lineage>
</organism>
<protein>
    <submittedName>
        <fullName evidence="3">Uncharacterized protein</fullName>
    </submittedName>
</protein>
<feature type="compositionally biased region" description="Acidic residues" evidence="2">
    <location>
        <begin position="169"/>
        <end position="188"/>
    </location>
</feature>
<reference evidence="3 4" key="1">
    <citation type="submission" date="2018-10" db="EMBL/GenBank/DDBJ databases">
        <title>Fifty Aureobasidium pullulans genomes reveal a recombining polyextremotolerant generalist.</title>
        <authorList>
            <person name="Gostincar C."/>
            <person name="Turk M."/>
            <person name="Zajc J."/>
            <person name="Gunde-Cimerman N."/>
        </authorList>
    </citation>
    <scope>NUCLEOTIDE SEQUENCE [LARGE SCALE GENOMIC DNA]</scope>
    <source>
        <strain evidence="3 4">EXF-3403</strain>
    </source>
</reference>
<name>A0A4S9XS84_AURPU</name>
<proteinExistence type="predicted"/>
<comment type="caution">
    <text evidence="3">The sequence shown here is derived from an EMBL/GenBank/DDBJ whole genome shotgun (WGS) entry which is preliminary data.</text>
</comment>
<dbReference type="EMBL" id="QZBT01000069">
    <property type="protein sequence ID" value="THZ82919.1"/>
    <property type="molecule type" value="Genomic_DNA"/>
</dbReference>
<evidence type="ECO:0000256" key="1">
    <source>
        <dbReference type="SAM" id="Coils"/>
    </source>
</evidence>
<feature type="compositionally biased region" description="Acidic residues" evidence="2">
    <location>
        <begin position="199"/>
        <end position="228"/>
    </location>
</feature>
<evidence type="ECO:0000313" key="3">
    <source>
        <dbReference type="EMBL" id="THZ82919.1"/>
    </source>
</evidence>